<evidence type="ECO:0000313" key="2">
    <source>
        <dbReference type="EMBL" id="RMX37199.1"/>
    </source>
</evidence>
<keyword evidence="1" id="KW-0472">Membrane</keyword>
<name>A0A3M6T7B5_POCDA</name>
<feature type="non-terminal residue" evidence="2">
    <location>
        <position position="243"/>
    </location>
</feature>
<dbReference type="GO" id="GO:0004180">
    <property type="term" value="F:carboxypeptidase activity"/>
    <property type="evidence" value="ECO:0007669"/>
    <property type="project" value="TreeGrafter"/>
</dbReference>
<dbReference type="OrthoDB" id="5841748at2759"/>
<dbReference type="PANTHER" id="PTHR10404:SF78">
    <property type="entry name" value="N-ACETYLATED ALPHA-LINKED ACIDIC DIPEPTIDASE 2"/>
    <property type="match status" value="1"/>
</dbReference>
<dbReference type="InterPro" id="IPR039373">
    <property type="entry name" value="Peptidase_M28B"/>
</dbReference>
<dbReference type="PANTHER" id="PTHR10404">
    <property type="entry name" value="N-ACETYLATED-ALPHA-LINKED ACIDIC DIPEPTIDASE"/>
    <property type="match status" value="1"/>
</dbReference>
<dbReference type="AlphaFoldDB" id="A0A3M6T7B5"/>
<feature type="transmembrane region" description="Helical" evidence="1">
    <location>
        <begin position="213"/>
        <end position="233"/>
    </location>
</feature>
<reference evidence="2 3" key="1">
    <citation type="journal article" date="2018" name="Sci. Rep.">
        <title>Comparative analysis of the Pocillopora damicornis genome highlights role of immune system in coral evolution.</title>
        <authorList>
            <person name="Cunning R."/>
            <person name="Bay R.A."/>
            <person name="Gillette P."/>
            <person name="Baker A.C."/>
            <person name="Traylor-Knowles N."/>
        </authorList>
    </citation>
    <scope>NUCLEOTIDE SEQUENCE [LARGE SCALE GENOMIC DNA]</scope>
    <source>
        <strain evidence="2">RSMAS</strain>
        <tissue evidence="2">Whole animal</tissue>
    </source>
</reference>
<organism evidence="2 3">
    <name type="scientific">Pocillopora damicornis</name>
    <name type="common">Cauliflower coral</name>
    <name type="synonym">Millepora damicornis</name>
    <dbReference type="NCBI Taxonomy" id="46731"/>
    <lineage>
        <taxon>Eukaryota</taxon>
        <taxon>Metazoa</taxon>
        <taxon>Cnidaria</taxon>
        <taxon>Anthozoa</taxon>
        <taxon>Hexacorallia</taxon>
        <taxon>Scleractinia</taxon>
        <taxon>Astrocoeniina</taxon>
        <taxon>Pocilloporidae</taxon>
        <taxon>Pocillopora</taxon>
    </lineage>
</organism>
<evidence type="ECO:0000256" key="1">
    <source>
        <dbReference type="SAM" id="Phobius"/>
    </source>
</evidence>
<sequence>MIFRQETKSSRDSVELSMSKVRLRVHNKLEMKKKINYSVIGAMSGEEEPDRYVLVGKHRDAFFFRAAGTVHGSTLLMEVARVLGNLRKDGWKLRRTFKLWSRGSPGVEWVEEHTKLLVDRAVVYSNTDVAMGGNYVLIAQICPKLAKAMFHRIKTISSLDKRTLYYNLLERYGRSADYPRKPFTILVPFFSAIICLFFIIRGKTAFVDPMTKLIGGLAFILATLLFSISKSYVMQKQSKILLE</sequence>
<dbReference type="Gene3D" id="3.40.630.10">
    <property type="entry name" value="Zn peptidases"/>
    <property type="match status" value="1"/>
</dbReference>
<keyword evidence="1" id="KW-0812">Transmembrane</keyword>
<protein>
    <recommendedName>
        <fullName evidence="4">Peptidase M28 domain-containing protein</fullName>
    </recommendedName>
</protein>
<keyword evidence="3" id="KW-1185">Reference proteome</keyword>
<dbReference type="EMBL" id="RCHS01004181">
    <property type="protein sequence ID" value="RMX37199.1"/>
    <property type="molecule type" value="Genomic_DNA"/>
</dbReference>
<dbReference type="Proteomes" id="UP000275408">
    <property type="component" value="Unassembled WGS sequence"/>
</dbReference>
<gene>
    <name evidence="2" type="ORF">pdam_00024506</name>
</gene>
<dbReference type="SUPFAM" id="SSF53187">
    <property type="entry name" value="Zn-dependent exopeptidases"/>
    <property type="match status" value="1"/>
</dbReference>
<evidence type="ECO:0000313" key="3">
    <source>
        <dbReference type="Proteomes" id="UP000275408"/>
    </source>
</evidence>
<keyword evidence="1" id="KW-1133">Transmembrane helix</keyword>
<evidence type="ECO:0008006" key="4">
    <source>
        <dbReference type="Google" id="ProtNLM"/>
    </source>
</evidence>
<proteinExistence type="predicted"/>
<comment type="caution">
    <text evidence="2">The sequence shown here is derived from an EMBL/GenBank/DDBJ whole genome shotgun (WGS) entry which is preliminary data.</text>
</comment>
<accession>A0A3M6T7B5</accession>
<feature type="transmembrane region" description="Helical" evidence="1">
    <location>
        <begin position="183"/>
        <end position="201"/>
    </location>
</feature>